<evidence type="ECO:0000313" key="2">
    <source>
        <dbReference type="EMBL" id="EAX93304.1"/>
    </source>
</evidence>
<dbReference type="RefSeq" id="XP_001306234.1">
    <property type="nucleotide sequence ID" value="XM_001306233.1"/>
</dbReference>
<dbReference type="eggNOG" id="KOG0417">
    <property type="taxonomic scope" value="Eukaryota"/>
</dbReference>
<evidence type="ECO:0000313" key="3">
    <source>
        <dbReference type="Proteomes" id="UP000001542"/>
    </source>
</evidence>
<dbReference type="PANTHER" id="PTHR24068">
    <property type="entry name" value="UBIQUITIN-CONJUGATING ENZYME E2"/>
    <property type="match status" value="1"/>
</dbReference>
<dbReference type="SMR" id="A2FP69"/>
<sequence>MSKEFEAEIAKYEDEDNFSVEPDEDGNAYHYEIIYTPPEESDYAEGIYHLKCEVLANYPNAMPKITFANSIYHPNIDNEGGICKGYFDGCKTLKQMIDVIDDLLTNPQFEDVLRQDCRDTYNKNPQLFHDIAKQEARKLSGQ</sequence>
<dbReference type="VEuPathDB" id="TrichDB:TVAG_277090"/>
<dbReference type="EMBL" id="DS113920">
    <property type="protein sequence ID" value="EAX93304.1"/>
    <property type="molecule type" value="Genomic_DNA"/>
</dbReference>
<name>A2FP69_TRIV3</name>
<gene>
    <name evidence="2" type="ORF">TVAG_277090</name>
</gene>
<keyword evidence="3" id="KW-1185">Reference proteome</keyword>
<dbReference type="AlphaFoldDB" id="A2FP69"/>
<reference evidence="2" key="1">
    <citation type="submission" date="2006-10" db="EMBL/GenBank/DDBJ databases">
        <authorList>
            <person name="Amadeo P."/>
            <person name="Zhao Q."/>
            <person name="Wortman J."/>
            <person name="Fraser-Liggett C."/>
            <person name="Carlton J."/>
        </authorList>
    </citation>
    <scope>NUCLEOTIDE SEQUENCE</scope>
    <source>
        <strain evidence="2">G3</strain>
    </source>
</reference>
<dbReference type="GO" id="GO:0005634">
    <property type="term" value="C:nucleus"/>
    <property type="evidence" value="ECO:0000318"/>
    <property type="project" value="GO_Central"/>
</dbReference>
<dbReference type="CDD" id="cd00195">
    <property type="entry name" value="UBCc_UEV"/>
    <property type="match status" value="1"/>
</dbReference>
<dbReference type="Gene3D" id="3.10.110.10">
    <property type="entry name" value="Ubiquitin Conjugating Enzyme"/>
    <property type="match status" value="1"/>
</dbReference>
<dbReference type="SUPFAM" id="SSF54495">
    <property type="entry name" value="UBC-like"/>
    <property type="match status" value="1"/>
</dbReference>
<dbReference type="Proteomes" id="UP000001542">
    <property type="component" value="Unassembled WGS sequence"/>
</dbReference>
<dbReference type="InterPro" id="IPR016135">
    <property type="entry name" value="UBQ-conjugating_enzyme/RWD"/>
</dbReference>
<dbReference type="VEuPathDB" id="TrichDB:TVAGG3_0154630"/>
<dbReference type="GO" id="GO:0061631">
    <property type="term" value="F:ubiquitin conjugating enzyme activity"/>
    <property type="evidence" value="ECO:0000318"/>
    <property type="project" value="GO_Central"/>
</dbReference>
<dbReference type="PROSITE" id="PS50127">
    <property type="entry name" value="UBC_2"/>
    <property type="match status" value="1"/>
</dbReference>
<feature type="domain" description="UBC core" evidence="1">
    <location>
        <begin position="1"/>
        <end position="141"/>
    </location>
</feature>
<dbReference type="InParanoid" id="A2FP69"/>
<dbReference type="GO" id="GO:0006974">
    <property type="term" value="P:DNA damage response"/>
    <property type="evidence" value="ECO:0000318"/>
    <property type="project" value="GO_Central"/>
</dbReference>
<proteinExistence type="predicted"/>
<organism evidence="2 3">
    <name type="scientific">Trichomonas vaginalis (strain ATCC PRA-98 / G3)</name>
    <dbReference type="NCBI Taxonomy" id="412133"/>
    <lineage>
        <taxon>Eukaryota</taxon>
        <taxon>Metamonada</taxon>
        <taxon>Parabasalia</taxon>
        <taxon>Trichomonadida</taxon>
        <taxon>Trichomonadidae</taxon>
        <taxon>Trichomonas</taxon>
    </lineage>
</organism>
<protein>
    <submittedName>
        <fullName evidence="2">Ubiquitin-conjugating enzyme family protein</fullName>
    </submittedName>
</protein>
<dbReference type="GO" id="GO:0000209">
    <property type="term" value="P:protein polyubiquitination"/>
    <property type="evidence" value="ECO:0000318"/>
    <property type="project" value="GO_Central"/>
</dbReference>
<dbReference type="STRING" id="5722.A2FP69"/>
<dbReference type="OrthoDB" id="269518at2759"/>
<dbReference type="Pfam" id="PF00179">
    <property type="entry name" value="UQ_con"/>
    <property type="match status" value="1"/>
</dbReference>
<reference evidence="2" key="2">
    <citation type="journal article" date="2007" name="Science">
        <title>Draft genome sequence of the sexually transmitted pathogen Trichomonas vaginalis.</title>
        <authorList>
            <person name="Carlton J.M."/>
            <person name="Hirt R.P."/>
            <person name="Silva J.C."/>
            <person name="Delcher A.L."/>
            <person name="Schatz M."/>
            <person name="Zhao Q."/>
            <person name="Wortman J.R."/>
            <person name="Bidwell S.L."/>
            <person name="Alsmark U.C.M."/>
            <person name="Besteiro S."/>
            <person name="Sicheritz-Ponten T."/>
            <person name="Noel C.J."/>
            <person name="Dacks J.B."/>
            <person name="Foster P.G."/>
            <person name="Simillion C."/>
            <person name="Van de Peer Y."/>
            <person name="Miranda-Saavedra D."/>
            <person name="Barton G.J."/>
            <person name="Westrop G.D."/>
            <person name="Mueller S."/>
            <person name="Dessi D."/>
            <person name="Fiori P.L."/>
            <person name="Ren Q."/>
            <person name="Paulsen I."/>
            <person name="Zhang H."/>
            <person name="Bastida-Corcuera F.D."/>
            <person name="Simoes-Barbosa A."/>
            <person name="Brown M.T."/>
            <person name="Hayes R.D."/>
            <person name="Mukherjee M."/>
            <person name="Okumura C.Y."/>
            <person name="Schneider R."/>
            <person name="Smith A.J."/>
            <person name="Vanacova S."/>
            <person name="Villalvazo M."/>
            <person name="Haas B.J."/>
            <person name="Pertea M."/>
            <person name="Feldblyum T.V."/>
            <person name="Utterback T.R."/>
            <person name="Shu C.L."/>
            <person name="Osoegawa K."/>
            <person name="de Jong P.J."/>
            <person name="Hrdy I."/>
            <person name="Horvathova L."/>
            <person name="Zubacova Z."/>
            <person name="Dolezal P."/>
            <person name="Malik S.B."/>
            <person name="Logsdon J.M. Jr."/>
            <person name="Henze K."/>
            <person name="Gupta A."/>
            <person name="Wang C.C."/>
            <person name="Dunne R.L."/>
            <person name="Upcroft J.A."/>
            <person name="Upcroft P."/>
            <person name="White O."/>
            <person name="Salzberg S.L."/>
            <person name="Tang P."/>
            <person name="Chiu C.-H."/>
            <person name="Lee Y.-S."/>
            <person name="Embley T.M."/>
            <person name="Coombs G.H."/>
            <person name="Mottram J.C."/>
            <person name="Tachezy J."/>
            <person name="Fraser-Liggett C.M."/>
            <person name="Johnson P.J."/>
        </authorList>
    </citation>
    <scope>NUCLEOTIDE SEQUENCE [LARGE SCALE GENOMIC DNA]</scope>
    <source>
        <strain evidence="2">G3</strain>
    </source>
</reference>
<dbReference type="KEGG" id="tva:4751022"/>
<dbReference type="InterPro" id="IPR000608">
    <property type="entry name" value="UBC"/>
</dbReference>
<dbReference type="SMART" id="SM00212">
    <property type="entry name" value="UBCc"/>
    <property type="match status" value="1"/>
</dbReference>
<accession>A2FP69</accession>
<evidence type="ECO:0000259" key="1">
    <source>
        <dbReference type="PROSITE" id="PS50127"/>
    </source>
</evidence>